<sequence>MEALVDGDGGDDALAALGAHPVVDPADDLADVDEEQAFLARPGVVRDVRGQELDRPVSEESAAETGGDPASS</sequence>
<reference evidence="2 3" key="1">
    <citation type="submission" date="2024-10" db="EMBL/GenBank/DDBJ databases">
        <title>The Natural Products Discovery Center: Release of the First 8490 Sequenced Strains for Exploring Actinobacteria Biosynthetic Diversity.</title>
        <authorList>
            <person name="Kalkreuter E."/>
            <person name="Kautsar S.A."/>
            <person name="Yang D."/>
            <person name="Bader C.D."/>
            <person name="Teijaro C.N."/>
            <person name="Fluegel L."/>
            <person name="Davis C.M."/>
            <person name="Simpson J.R."/>
            <person name="Lauterbach L."/>
            <person name="Steele A.D."/>
            <person name="Gui C."/>
            <person name="Meng S."/>
            <person name="Li G."/>
            <person name="Viehrig K."/>
            <person name="Ye F."/>
            <person name="Su P."/>
            <person name="Kiefer A.F."/>
            <person name="Nichols A."/>
            <person name="Cepeda A.J."/>
            <person name="Yan W."/>
            <person name="Fan B."/>
            <person name="Jiang Y."/>
            <person name="Adhikari A."/>
            <person name="Zheng C.-J."/>
            <person name="Schuster L."/>
            <person name="Cowan T.M."/>
            <person name="Smanski M.J."/>
            <person name="Chevrette M.G."/>
            <person name="De Carvalho L.P.S."/>
            <person name="Shen B."/>
        </authorList>
    </citation>
    <scope>NUCLEOTIDE SEQUENCE [LARGE SCALE GENOMIC DNA]</scope>
    <source>
        <strain evidence="2 3">NPDC015755</strain>
    </source>
</reference>
<protein>
    <submittedName>
        <fullName evidence="2">Uncharacterized protein</fullName>
    </submittedName>
</protein>
<accession>A0ABW6YI93</accession>
<dbReference type="RefSeq" id="WP_391936517.1">
    <property type="nucleotide sequence ID" value="NZ_JBIBSM010000016.1"/>
</dbReference>
<dbReference type="EMBL" id="JBIBSM010000016">
    <property type="protein sequence ID" value="MFF8279575.1"/>
    <property type="molecule type" value="Genomic_DNA"/>
</dbReference>
<dbReference type="Proteomes" id="UP001603013">
    <property type="component" value="Unassembled WGS sequence"/>
</dbReference>
<proteinExistence type="predicted"/>
<evidence type="ECO:0000313" key="2">
    <source>
        <dbReference type="EMBL" id="MFF8279575.1"/>
    </source>
</evidence>
<feature type="compositionally biased region" description="Basic and acidic residues" evidence="1">
    <location>
        <begin position="49"/>
        <end position="58"/>
    </location>
</feature>
<feature type="region of interest" description="Disordered" evidence="1">
    <location>
        <begin position="49"/>
        <end position="72"/>
    </location>
</feature>
<gene>
    <name evidence="2" type="ORF">ACF05T_26215</name>
</gene>
<evidence type="ECO:0000313" key="3">
    <source>
        <dbReference type="Proteomes" id="UP001603013"/>
    </source>
</evidence>
<name>A0ABW6YI93_9ACTN</name>
<comment type="caution">
    <text evidence="2">The sequence shown here is derived from an EMBL/GenBank/DDBJ whole genome shotgun (WGS) entry which is preliminary data.</text>
</comment>
<evidence type="ECO:0000256" key="1">
    <source>
        <dbReference type="SAM" id="MobiDB-lite"/>
    </source>
</evidence>
<keyword evidence="3" id="KW-1185">Reference proteome</keyword>
<organism evidence="2 3">
    <name type="scientific">Streptomyces lateritius</name>
    <dbReference type="NCBI Taxonomy" id="67313"/>
    <lineage>
        <taxon>Bacteria</taxon>
        <taxon>Bacillati</taxon>
        <taxon>Actinomycetota</taxon>
        <taxon>Actinomycetes</taxon>
        <taxon>Kitasatosporales</taxon>
        <taxon>Streptomycetaceae</taxon>
        <taxon>Streptomyces</taxon>
    </lineage>
</organism>